<proteinExistence type="predicted"/>
<feature type="compositionally biased region" description="Low complexity" evidence="7">
    <location>
        <begin position="165"/>
        <end position="188"/>
    </location>
</feature>
<feature type="region of interest" description="Disordered" evidence="7">
    <location>
        <begin position="76"/>
        <end position="217"/>
    </location>
</feature>
<dbReference type="InterPro" id="IPR000961">
    <property type="entry name" value="AGC-kinase_C"/>
</dbReference>
<dbReference type="Proteomes" id="UP000244722">
    <property type="component" value="Unassembled WGS sequence"/>
</dbReference>
<evidence type="ECO:0000256" key="4">
    <source>
        <dbReference type="ARBA" id="ARBA00022741"/>
    </source>
</evidence>
<protein>
    <submittedName>
        <fullName evidence="10">Kinase-like domain-containing protein</fullName>
    </submittedName>
</protein>
<evidence type="ECO:0000256" key="2">
    <source>
        <dbReference type="ARBA" id="ARBA00022553"/>
    </source>
</evidence>
<dbReference type="OrthoDB" id="63267at2759"/>
<evidence type="ECO:0000256" key="3">
    <source>
        <dbReference type="ARBA" id="ARBA00022679"/>
    </source>
</evidence>
<dbReference type="CDD" id="cd05123">
    <property type="entry name" value="STKc_AGC"/>
    <property type="match status" value="1"/>
</dbReference>
<keyword evidence="6" id="KW-0067">ATP-binding</keyword>
<dbReference type="InterPro" id="IPR011009">
    <property type="entry name" value="Kinase-like_dom_sf"/>
</dbReference>
<dbReference type="Gene3D" id="3.30.200.20">
    <property type="entry name" value="Phosphorylase Kinase, domain 1"/>
    <property type="match status" value="1"/>
</dbReference>
<comment type="caution">
    <text evidence="10">The sequence shown here is derived from an EMBL/GenBank/DDBJ whole genome shotgun (WGS) entry which is preliminary data.</text>
</comment>
<dbReference type="FunFam" id="3.30.200.20:FF:000222">
    <property type="entry name" value="Serine/threonine-protein kinase psk1"/>
    <property type="match status" value="1"/>
</dbReference>
<name>A0A2T6ZWG1_TUBBO</name>
<dbReference type="PANTHER" id="PTHR24351">
    <property type="entry name" value="RIBOSOMAL PROTEIN S6 KINASE"/>
    <property type="match status" value="1"/>
</dbReference>
<keyword evidence="3" id="KW-0808">Transferase</keyword>
<feature type="domain" description="AGC-kinase C-terminal" evidence="9">
    <location>
        <begin position="517"/>
        <end position="589"/>
    </location>
</feature>
<feature type="region of interest" description="Disordered" evidence="7">
    <location>
        <begin position="1"/>
        <end position="21"/>
    </location>
</feature>
<evidence type="ECO:0000256" key="1">
    <source>
        <dbReference type="ARBA" id="ARBA00022527"/>
    </source>
</evidence>
<dbReference type="SMART" id="SM00220">
    <property type="entry name" value="S_TKc"/>
    <property type="match status" value="1"/>
</dbReference>
<dbReference type="InterPro" id="IPR000719">
    <property type="entry name" value="Prot_kinase_dom"/>
</dbReference>
<gene>
    <name evidence="10" type="ORF">B9Z19DRAFT_1063947</name>
</gene>
<feature type="compositionally biased region" description="Basic and acidic residues" evidence="7">
    <location>
        <begin position="1"/>
        <end position="12"/>
    </location>
</feature>
<feature type="compositionally biased region" description="Low complexity" evidence="7">
    <location>
        <begin position="115"/>
        <end position="132"/>
    </location>
</feature>
<evidence type="ECO:0000259" key="9">
    <source>
        <dbReference type="PROSITE" id="PS51285"/>
    </source>
</evidence>
<keyword evidence="4" id="KW-0547">Nucleotide-binding</keyword>
<dbReference type="FunFam" id="1.10.510.10:FF:000048">
    <property type="entry name" value="Protein kinase C"/>
    <property type="match status" value="1"/>
</dbReference>
<evidence type="ECO:0000256" key="7">
    <source>
        <dbReference type="SAM" id="MobiDB-lite"/>
    </source>
</evidence>
<dbReference type="PROSITE" id="PS50011">
    <property type="entry name" value="PROTEIN_KINASE_DOM"/>
    <property type="match status" value="1"/>
</dbReference>
<dbReference type="InterPro" id="IPR045270">
    <property type="entry name" value="STKc_AGC"/>
</dbReference>
<dbReference type="AlphaFoldDB" id="A0A2T6ZWG1"/>
<dbReference type="PROSITE" id="PS51285">
    <property type="entry name" value="AGC_KINASE_CTER"/>
    <property type="match status" value="1"/>
</dbReference>
<feature type="compositionally biased region" description="Basic and acidic residues" evidence="7">
    <location>
        <begin position="134"/>
        <end position="143"/>
    </location>
</feature>
<feature type="domain" description="Protein kinase" evidence="8">
    <location>
        <begin position="254"/>
        <end position="516"/>
    </location>
</feature>
<keyword evidence="5 10" id="KW-0418">Kinase</keyword>
<dbReference type="SUPFAM" id="SSF56112">
    <property type="entry name" value="Protein kinase-like (PK-like)"/>
    <property type="match status" value="1"/>
</dbReference>
<keyword evidence="11" id="KW-1185">Reference proteome</keyword>
<evidence type="ECO:0000313" key="11">
    <source>
        <dbReference type="Proteomes" id="UP000244722"/>
    </source>
</evidence>
<dbReference type="InterPro" id="IPR008271">
    <property type="entry name" value="Ser/Thr_kinase_AS"/>
</dbReference>
<organism evidence="10 11">
    <name type="scientific">Tuber borchii</name>
    <name type="common">White truffle</name>
    <dbReference type="NCBI Taxonomy" id="42251"/>
    <lineage>
        <taxon>Eukaryota</taxon>
        <taxon>Fungi</taxon>
        <taxon>Dikarya</taxon>
        <taxon>Ascomycota</taxon>
        <taxon>Pezizomycotina</taxon>
        <taxon>Pezizomycetes</taxon>
        <taxon>Pezizales</taxon>
        <taxon>Tuberaceae</taxon>
        <taxon>Tuber</taxon>
    </lineage>
</organism>
<dbReference type="Pfam" id="PF00069">
    <property type="entry name" value="Pkinase"/>
    <property type="match status" value="1"/>
</dbReference>
<sequence length="590" mass="64387">MADIFTFDHDPSPNDLDSPTLTKPVYGFGGGRRRASITAAANVEGAGSVSSLAVAVAAAKISPGVPGGLAALFPHSEVSSRAPSDAGDIDSERAQGKSGVGKRKKRSKSKKKKSGVSSVQQQQQRQQQQQQGGRKGEGKKDEPAVAVPVNGGGLSPDWSFVKRNISPSPSSSISSSPPRRSGLSSLLSQAHPGDLVSVKSGSDTSVGSENGDGPADMSTYEIALDEDYIDEDVNSRPTSRSGLDQRRKMHAEDFETLKCLGKGTYGTVFLVRHKATGKLYAQKQFKKASLVVHKKMVEQTKTERAILESVRHPFVVKLYYAFQDKEKLYLILEYAQGGELFLHLALSTFFPETTAVFYLAELVLALSHLHQNVGVVYRDLKPENCLLDAEGHLLLTDFGLSKVKTDDSRCRSFLGTPEYMAPEILSGDGKREYGAEVDWWGVGALAVDLMTGGPPFTGNNTAKITHKIINSKLNLPYFLSPDAKDLITRLLRKDPTKRLGYNMPKDLLTIKNHRFFRKIDWGKLERREIEPPIRPLITNPELAENFSTDFTGLGLSPPVMIGRGDEEVDEEGLFGGFSFVASRSLLGERC</sequence>
<evidence type="ECO:0000313" key="10">
    <source>
        <dbReference type="EMBL" id="PUU79829.1"/>
    </source>
</evidence>
<feature type="compositionally biased region" description="Basic residues" evidence="7">
    <location>
        <begin position="100"/>
        <end position="114"/>
    </location>
</feature>
<evidence type="ECO:0000256" key="6">
    <source>
        <dbReference type="ARBA" id="ARBA00022840"/>
    </source>
</evidence>
<dbReference type="GO" id="GO:0005524">
    <property type="term" value="F:ATP binding"/>
    <property type="evidence" value="ECO:0007669"/>
    <property type="project" value="UniProtKB-KW"/>
</dbReference>
<feature type="compositionally biased region" description="Polar residues" evidence="7">
    <location>
        <begin position="199"/>
        <end position="208"/>
    </location>
</feature>
<dbReference type="EMBL" id="NESQ01000081">
    <property type="protein sequence ID" value="PUU79829.1"/>
    <property type="molecule type" value="Genomic_DNA"/>
</dbReference>
<keyword evidence="2" id="KW-0597">Phosphoprotein</keyword>
<dbReference type="PROSITE" id="PS00108">
    <property type="entry name" value="PROTEIN_KINASE_ST"/>
    <property type="match status" value="1"/>
</dbReference>
<evidence type="ECO:0000259" key="8">
    <source>
        <dbReference type="PROSITE" id="PS50011"/>
    </source>
</evidence>
<accession>A0A2T6ZWG1</accession>
<evidence type="ECO:0000256" key="5">
    <source>
        <dbReference type="ARBA" id="ARBA00022777"/>
    </source>
</evidence>
<dbReference type="STRING" id="42251.A0A2T6ZWG1"/>
<dbReference type="Gene3D" id="1.10.510.10">
    <property type="entry name" value="Transferase(Phosphotransferase) domain 1"/>
    <property type="match status" value="1"/>
</dbReference>
<keyword evidence="1" id="KW-0723">Serine/threonine-protein kinase</keyword>
<dbReference type="SMART" id="SM00133">
    <property type="entry name" value="S_TK_X"/>
    <property type="match status" value="1"/>
</dbReference>
<reference evidence="10 11" key="1">
    <citation type="submission" date="2017-04" db="EMBL/GenBank/DDBJ databases">
        <title>Draft genome sequence of Tuber borchii Vittad., a whitish edible truffle.</title>
        <authorList>
            <consortium name="DOE Joint Genome Institute"/>
            <person name="Murat C."/>
            <person name="Kuo A."/>
            <person name="Barry K.W."/>
            <person name="Clum A."/>
            <person name="Dockter R.B."/>
            <person name="Fauchery L."/>
            <person name="Iotti M."/>
            <person name="Kohler A."/>
            <person name="Labutti K."/>
            <person name="Lindquist E.A."/>
            <person name="Lipzen A."/>
            <person name="Ohm R.A."/>
            <person name="Wang M."/>
            <person name="Grigoriev I.V."/>
            <person name="Zambonelli A."/>
            <person name="Martin F.M."/>
        </authorList>
    </citation>
    <scope>NUCLEOTIDE SEQUENCE [LARGE SCALE GENOMIC DNA]</scope>
    <source>
        <strain evidence="10 11">Tbo3840</strain>
    </source>
</reference>
<dbReference type="GO" id="GO:0004674">
    <property type="term" value="F:protein serine/threonine kinase activity"/>
    <property type="evidence" value="ECO:0007669"/>
    <property type="project" value="UniProtKB-KW"/>
</dbReference>